<dbReference type="PROSITE" id="PS50929">
    <property type="entry name" value="ABC_TM1F"/>
    <property type="match status" value="1"/>
</dbReference>
<dbReference type="PROSITE" id="PS50893">
    <property type="entry name" value="ABC_TRANSPORTER_2"/>
    <property type="match status" value="1"/>
</dbReference>
<dbReference type="PATRIC" id="fig|298794.3.peg.3468"/>
<dbReference type="SUPFAM" id="SSF90123">
    <property type="entry name" value="ABC transporter transmembrane region"/>
    <property type="match status" value="1"/>
</dbReference>
<dbReference type="GO" id="GO:0034040">
    <property type="term" value="F:ATPase-coupled lipid transmembrane transporter activity"/>
    <property type="evidence" value="ECO:0007669"/>
    <property type="project" value="TreeGrafter"/>
</dbReference>
<feature type="domain" description="ABC transmembrane type-1" evidence="10">
    <location>
        <begin position="172"/>
        <end position="453"/>
    </location>
</feature>
<evidence type="ECO:0000256" key="2">
    <source>
        <dbReference type="ARBA" id="ARBA00022692"/>
    </source>
</evidence>
<dbReference type="InterPro" id="IPR011527">
    <property type="entry name" value="ABC1_TM_dom"/>
</dbReference>
<feature type="compositionally biased region" description="Pro residues" evidence="7">
    <location>
        <begin position="706"/>
        <end position="717"/>
    </location>
</feature>
<evidence type="ECO:0000256" key="8">
    <source>
        <dbReference type="SAM" id="Phobius"/>
    </source>
</evidence>
<name>A0A0J6SA35_9HYPH</name>
<dbReference type="Gene3D" id="3.40.50.300">
    <property type="entry name" value="P-loop containing nucleotide triphosphate hydrolases"/>
    <property type="match status" value="1"/>
</dbReference>
<feature type="domain" description="Peptidase C39" evidence="11">
    <location>
        <begin position="20"/>
        <end position="140"/>
    </location>
</feature>
<dbReference type="InterPro" id="IPR003439">
    <property type="entry name" value="ABC_transporter-like_ATP-bd"/>
</dbReference>
<dbReference type="SUPFAM" id="SSF52540">
    <property type="entry name" value="P-loop containing nucleoside triphosphate hydrolases"/>
    <property type="match status" value="1"/>
</dbReference>
<dbReference type="GO" id="GO:0016887">
    <property type="term" value="F:ATP hydrolysis activity"/>
    <property type="evidence" value="ECO:0007669"/>
    <property type="project" value="InterPro"/>
</dbReference>
<keyword evidence="3" id="KW-0547">Nucleotide-binding</keyword>
<comment type="subcellular location">
    <subcellularLocation>
        <location evidence="1">Cell membrane</location>
        <topology evidence="1">Multi-pass membrane protein</topology>
    </subcellularLocation>
</comment>
<evidence type="ECO:0000259" key="9">
    <source>
        <dbReference type="PROSITE" id="PS50893"/>
    </source>
</evidence>
<dbReference type="AlphaFoldDB" id="A0A0J6SA35"/>
<dbReference type="Pfam" id="PF00664">
    <property type="entry name" value="ABC_membrane"/>
    <property type="match status" value="1"/>
</dbReference>
<proteinExistence type="predicted"/>
<keyword evidence="6 8" id="KW-0472">Membrane</keyword>
<accession>A0A0J6SA35</accession>
<dbReference type="GO" id="GO:0006508">
    <property type="term" value="P:proteolysis"/>
    <property type="evidence" value="ECO:0007669"/>
    <property type="project" value="InterPro"/>
</dbReference>
<organism evidence="12 13">
    <name type="scientific">Methylobacterium variabile</name>
    <dbReference type="NCBI Taxonomy" id="298794"/>
    <lineage>
        <taxon>Bacteria</taxon>
        <taxon>Pseudomonadati</taxon>
        <taxon>Pseudomonadota</taxon>
        <taxon>Alphaproteobacteria</taxon>
        <taxon>Hyphomicrobiales</taxon>
        <taxon>Methylobacteriaceae</taxon>
        <taxon>Methylobacterium</taxon>
    </lineage>
</organism>
<dbReference type="EMBL" id="LABY01000224">
    <property type="protein sequence ID" value="KMO30534.1"/>
    <property type="molecule type" value="Genomic_DNA"/>
</dbReference>
<evidence type="ECO:0000256" key="1">
    <source>
        <dbReference type="ARBA" id="ARBA00004651"/>
    </source>
</evidence>
<feature type="transmembrane region" description="Helical" evidence="8">
    <location>
        <begin position="309"/>
        <end position="327"/>
    </location>
</feature>
<feature type="transmembrane region" description="Helical" evidence="8">
    <location>
        <begin position="207"/>
        <end position="225"/>
    </location>
</feature>
<dbReference type="GO" id="GO:0008233">
    <property type="term" value="F:peptidase activity"/>
    <property type="evidence" value="ECO:0007669"/>
    <property type="project" value="InterPro"/>
</dbReference>
<evidence type="ECO:0000256" key="4">
    <source>
        <dbReference type="ARBA" id="ARBA00022840"/>
    </source>
</evidence>
<feature type="transmembrane region" description="Helical" evidence="8">
    <location>
        <begin position="281"/>
        <end position="303"/>
    </location>
</feature>
<dbReference type="GO" id="GO:0140359">
    <property type="term" value="F:ABC-type transporter activity"/>
    <property type="evidence" value="ECO:0007669"/>
    <property type="project" value="InterPro"/>
</dbReference>
<dbReference type="InterPro" id="IPR027417">
    <property type="entry name" value="P-loop_NTPase"/>
</dbReference>
<feature type="transmembrane region" description="Helical" evidence="8">
    <location>
        <begin position="396"/>
        <end position="414"/>
    </location>
</feature>
<keyword evidence="13" id="KW-1185">Reference proteome</keyword>
<feature type="compositionally biased region" description="Basic and acidic residues" evidence="7">
    <location>
        <begin position="696"/>
        <end position="705"/>
    </location>
</feature>
<comment type="caution">
    <text evidence="12">The sequence shown here is derived from an EMBL/GenBank/DDBJ whole genome shotgun (WGS) entry which is preliminary data.</text>
</comment>
<dbReference type="SMART" id="SM00382">
    <property type="entry name" value="AAA"/>
    <property type="match status" value="1"/>
</dbReference>
<keyword evidence="5 8" id="KW-1133">Transmembrane helix</keyword>
<feature type="transmembrane region" description="Helical" evidence="8">
    <location>
        <begin position="171"/>
        <end position="195"/>
    </location>
</feature>
<dbReference type="InterPro" id="IPR036640">
    <property type="entry name" value="ABC1_TM_sf"/>
</dbReference>
<dbReference type="Gene3D" id="3.90.70.10">
    <property type="entry name" value="Cysteine proteinases"/>
    <property type="match status" value="1"/>
</dbReference>
<keyword evidence="4" id="KW-0067">ATP-binding</keyword>
<dbReference type="CDD" id="cd18567">
    <property type="entry name" value="ABC_6TM_CvaB_RaxB_like"/>
    <property type="match status" value="1"/>
</dbReference>
<evidence type="ECO:0000259" key="10">
    <source>
        <dbReference type="PROSITE" id="PS50929"/>
    </source>
</evidence>
<evidence type="ECO:0000259" key="11">
    <source>
        <dbReference type="PROSITE" id="PS50990"/>
    </source>
</evidence>
<evidence type="ECO:0000313" key="13">
    <source>
        <dbReference type="Proteomes" id="UP000035955"/>
    </source>
</evidence>
<dbReference type="Pfam" id="PF00005">
    <property type="entry name" value="ABC_tran"/>
    <property type="match status" value="1"/>
</dbReference>
<dbReference type="Gene3D" id="1.20.1560.10">
    <property type="entry name" value="ABC transporter type 1, transmembrane domain"/>
    <property type="match status" value="1"/>
</dbReference>
<dbReference type="GO" id="GO:0005886">
    <property type="term" value="C:plasma membrane"/>
    <property type="evidence" value="ECO:0007669"/>
    <property type="project" value="UniProtKB-SubCell"/>
</dbReference>
<dbReference type="PROSITE" id="PS50990">
    <property type="entry name" value="PEPTIDASE_C39"/>
    <property type="match status" value="1"/>
</dbReference>
<evidence type="ECO:0000313" key="12">
    <source>
        <dbReference type="EMBL" id="KMO30534.1"/>
    </source>
</evidence>
<dbReference type="RefSeq" id="WP_048447489.1">
    <property type="nucleotide sequence ID" value="NZ_LABY01000224.1"/>
</dbReference>
<evidence type="ECO:0000256" key="5">
    <source>
        <dbReference type="ARBA" id="ARBA00022989"/>
    </source>
</evidence>
<reference evidence="12 13" key="1">
    <citation type="submission" date="2015-03" db="EMBL/GenBank/DDBJ databases">
        <title>Genome sequencing of Methylobacterium variabile DSM 16961.</title>
        <authorList>
            <person name="Chaudhry V."/>
            <person name="Patil P.B."/>
        </authorList>
    </citation>
    <scope>NUCLEOTIDE SEQUENCE [LARGE SCALE GENOMIC DNA]</scope>
    <source>
        <strain evidence="12 13">DSM 16961</strain>
    </source>
</reference>
<dbReference type="PANTHER" id="PTHR24221:SF606">
    <property type="entry name" value="COLICIN V SECRETION-PROCESSING ATP-BINDING PROTEIN"/>
    <property type="match status" value="1"/>
</dbReference>
<evidence type="ECO:0000256" key="6">
    <source>
        <dbReference type="ARBA" id="ARBA00023136"/>
    </source>
</evidence>
<feature type="domain" description="ABC transporter" evidence="9">
    <location>
        <begin position="486"/>
        <end position="717"/>
    </location>
</feature>
<sequence>MTDWLKRALSPRRRVRSILQNEANECGLAALAMVANFHRHDIDLAYLRALFPLSRRGMTLASIVALADSLDLDANGYALDGVAELDQVALPAILHWRGNHFVVLEAIARGRYHVHDPEFGLRIYERADVERLFGGVVLEFAPRMDFRAIKAGDRLKLFDILRSTRGLSGTVWQITLVSVAISLLGLTTPVLLQIALDVVIPQVDLDLMQMLAAGLILMMLFEAFGQWLRGYIALRASTLLQLQFTRNVVGHALRLPLSYFELRHPGDFVTRIQSIDTIRGFLVGGLVTSFADIGTSFLLVGLMYYYSPVMASITLATLAAVLAMRFVTFPTLDRATAGSLEARSQEQASLIDGLQRIGSLKAHNSTELFAMNWFESFSRFANLDFRAKKAGLDAEFMMHVVIALSTVATLYLGITGVIKNTLTIGTLYAFIALRGDFFERVNHLTSSLLQLAALKVHVARLDDVIGQAPEEGLHEASFHRTIRKEVRIEDVTIRFGRGDEPILTGASLAIDVGRGESIAIVGASGSGKSSLMRILASLTEPAAGSVTVDGAPLSQFGKREYRANLGVVFADDGLFAGTVADNLSLFDPAVSHAEMEAALVRVGLREEIERLPQGYATHVSEEGSVLSTGQRRRLLLARALCRRPRLMLLDEVTANLDPATEAALVESLKGVKAAKVFITHSERLLDQVDRVFRIENGRLTEDPRPPAKPGAPVPEAA</sequence>
<dbReference type="GO" id="GO:0005524">
    <property type="term" value="F:ATP binding"/>
    <property type="evidence" value="ECO:0007669"/>
    <property type="project" value="UniProtKB-KW"/>
</dbReference>
<dbReference type="OrthoDB" id="9787557at2"/>
<dbReference type="Proteomes" id="UP000035955">
    <property type="component" value="Unassembled WGS sequence"/>
</dbReference>
<dbReference type="InterPro" id="IPR005074">
    <property type="entry name" value="Peptidase_C39"/>
</dbReference>
<feature type="region of interest" description="Disordered" evidence="7">
    <location>
        <begin position="696"/>
        <end position="717"/>
    </location>
</feature>
<protein>
    <submittedName>
        <fullName evidence="12">ABC transporter</fullName>
    </submittedName>
</protein>
<keyword evidence="2 8" id="KW-0812">Transmembrane</keyword>
<dbReference type="PANTHER" id="PTHR24221">
    <property type="entry name" value="ATP-BINDING CASSETTE SUB-FAMILY B"/>
    <property type="match status" value="1"/>
</dbReference>
<dbReference type="InterPro" id="IPR039421">
    <property type="entry name" value="Type_1_exporter"/>
</dbReference>
<evidence type="ECO:0000256" key="7">
    <source>
        <dbReference type="SAM" id="MobiDB-lite"/>
    </source>
</evidence>
<dbReference type="Pfam" id="PF03412">
    <property type="entry name" value="Peptidase_C39"/>
    <property type="match status" value="1"/>
</dbReference>
<evidence type="ECO:0000256" key="3">
    <source>
        <dbReference type="ARBA" id="ARBA00022741"/>
    </source>
</evidence>
<gene>
    <name evidence="12" type="ORF">VQ02_27835</name>
</gene>
<dbReference type="InterPro" id="IPR003593">
    <property type="entry name" value="AAA+_ATPase"/>
</dbReference>